<sequence>MTNEEIHEAAARFMEAASRQFDTNAELLHFSAAVAALSLGVMESIGGEAYLKQFCADATGPNRQRIAIERSGK</sequence>
<dbReference type="RefSeq" id="WP_217667262.1">
    <property type="nucleotide sequence ID" value="NZ_JAHRID010000001.1"/>
</dbReference>
<evidence type="ECO:0000313" key="2">
    <source>
        <dbReference type="Proteomes" id="UP000704611"/>
    </source>
</evidence>
<name>A0ABS6MH93_9GAMM</name>
<protein>
    <submittedName>
        <fullName evidence="1">Uncharacterized protein</fullName>
    </submittedName>
</protein>
<proteinExistence type="predicted"/>
<gene>
    <name evidence="1" type="ORF">KQY15_03600</name>
</gene>
<evidence type="ECO:0000313" key="1">
    <source>
        <dbReference type="EMBL" id="MBV2128180.1"/>
    </source>
</evidence>
<comment type="caution">
    <text evidence="1">The sequence shown here is derived from an EMBL/GenBank/DDBJ whole genome shotgun (WGS) entry which is preliminary data.</text>
</comment>
<reference evidence="1 2" key="1">
    <citation type="submission" date="2021-06" db="EMBL/GenBank/DDBJ databases">
        <title>Rheinheimera indica sp. nov., isolated from deep-sea sediment.</title>
        <authorList>
            <person name="Wang Z."/>
            <person name="Zhang X.-Y."/>
        </authorList>
    </citation>
    <scope>NUCLEOTIDE SEQUENCE [LARGE SCALE GENOMIC DNA]</scope>
    <source>
        <strain evidence="1 2">SM2107</strain>
    </source>
</reference>
<accession>A0ABS6MH93</accession>
<dbReference type="EMBL" id="JAHRID010000001">
    <property type="protein sequence ID" value="MBV2128180.1"/>
    <property type="molecule type" value="Genomic_DNA"/>
</dbReference>
<dbReference type="Proteomes" id="UP000704611">
    <property type="component" value="Unassembled WGS sequence"/>
</dbReference>
<organism evidence="1 2">
    <name type="scientific">Arsukibacterium indicum</name>
    <dbReference type="NCBI Taxonomy" id="2848612"/>
    <lineage>
        <taxon>Bacteria</taxon>
        <taxon>Pseudomonadati</taxon>
        <taxon>Pseudomonadota</taxon>
        <taxon>Gammaproteobacteria</taxon>
        <taxon>Chromatiales</taxon>
        <taxon>Chromatiaceae</taxon>
        <taxon>Arsukibacterium</taxon>
    </lineage>
</organism>
<keyword evidence="2" id="KW-1185">Reference proteome</keyword>